<dbReference type="InterPro" id="IPR004320">
    <property type="entry name" value="BPS1_pln"/>
</dbReference>
<dbReference type="Proteomes" id="UP000189703">
    <property type="component" value="Unplaced"/>
</dbReference>
<dbReference type="GO" id="GO:0048367">
    <property type="term" value="P:shoot system development"/>
    <property type="evidence" value="ECO:0007669"/>
    <property type="project" value="InterPro"/>
</dbReference>
<dbReference type="GO" id="GO:0048364">
    <property type="term" value="P:root development"/>
    <property type="evidence" value="ECO:0007669"/>
    <property type="project" value="InterPro"/>
</dbReference>
<dbReference type="RefSeq" id="XP_010242104.1">
    <property type="nucleotide sequence ID" value="XM_010243802.2"/>
</dbReference>
<name>A0A1U7YPZ4_NELNU</name>
<keyword evidence="1" id="KW-1185">Reference proteome</keyword>
<dbReference type="PANTHER" id="PTHR33070">
    <property type="entry name" value="OS06G0725500 PROTEIN"/>
    <property type="match status" value="1"/>
</dbReference>
<gene>
    <name evidence="2" type="primary">LOC104586535</name>
</gene>
<reference evidence="2" key="1">
    <citation type="submission" date="2025-08" db="UniProtKB">
        <authorList>
            <consortium name="RefSeq"/>
        </authorList>
    </citation>
    <scope>IDENTIFICATION</scope>
</reference>
<proteinExistence type="predicted"/>
<evidence type="ECO:0000313" key="1">
    <source>
        <dbReference type="Proteomes" id="UP000189703"/>
    </source>
</evidence>
<accession>A0A1U7YPZ4</accession>
<dbReference type="OrthoDB" id="1701699at2759"/>
<protein>
    <submittedName>
        <fullName evidence="2">Uncharacterized protein LOC104586535</fullName>
    </submittedName>
</protein>
<sequence length="288" mass="31130">MSFAPLLSTNLTLFPNLTGGGDCTTITAGDKQSSPAAESTSGVVFFASLLLCTSFLPSKLTLMVLYVVIHPAAAIAQPSPPATNNHHQALSHPKWADEVLDGSLRLLDICGTTRDVLSQLKESLQQLESSLRRKRSGESGLATQVGAYMTFRKKINKTIHKCLADLKKMEKHTSFALFISKDLDLVAIVNVLKEVEAITVSVFQSVLSFVSGPKAQSKPSGWSLVSKSMQPKRIACEREEEDGCSEMEKLDGALYALINCQKSCMGGGVLQNAQPEPIPLPRAPSTRR</sequence>
<dbReference type="GeneID" id="104586535"/>
<dbReference type="KEGG" id="nnu:104586535"/>
<organism evidence="1 2">
    <name type="scientific">Nelumbo nucifera</name>
    <name type="common">Sacred lotus</name>
    <dbReference type="NCBI Taxonomy" id="4432"/>
    <lineage>
        <taxon>Eukaryota</taxon>
        <taxon>Viridiplantae</taxon>
        <taxon>Streptophyta</taxon>
        <taxon>Embryophyta</taxon>
        <taxon>Tracheophyta</taxon>
        <taxon>Spermatophyta</taxon>
        <taxon>Magnoliopsida</taxon>
        <taxon>Proteales</taxon>
        <taxon>Nelumbonaceae</taxon>
        <taxon>Nelumbo</taxon>
    </lineage>
</organism>
<dbReference type="Pfam" id="PF03087">
    <property type="entry name" value="BPS1"/>
    <property type="match status" value="1"/>
</dbReference>
<evidence type="ECO:0000313" key="2">
    <source>
        <dbReference type="RefSeq" id="XP_010242104.1"/>
    </source>
</evidence>
<dbReference type="PANTHER" id="PTHR33070:SF120">
    <property type="entry name" value="EXPRESSED PROTEIN"/>
    <property type="match status" value="1"/>
</dbReference>
<dbReference type="AlphaFoldDB" id="A0A1U7YPZ4"/>